<dbReference type="EMBL" id="QOIL01000009">
    <property type="protein sequence ID" value="RCG30072.1"/>
    <property type="molecule type" value="Genomic_DNA"/>
</dbReference>
<dbReference type="AlphaFoldDB" id="A0A367FJR1"/>
<proteinExistence type="predicted"/>
<dbReference type="Gene3D" id="3.30.450.180">
    <property type="match status" value="1"/>
</dbReference>
<dbReference type="GO" id="GO:0003677">
    <property type="term" value="F:DNA binding"/>
    <property type="evidence" value="ECO:0007669"/>
    <property type="project" value="InterPro"/>
</dbReference>
<dbReference type="CDD" id="cd00093">
    <property type="entry name" value="HTH_XRE"/>
    <property type="match status" value="1"/>
</dbReference>
<accession>A0A367FJR1</accession>
<dbReference type="SUPFAM" id="SSF47413">
    <property type="entry name" value="lambda repressor-like DNA-binding domains"/>
    <property type="match status" value="1"/>
</dbReference>
<feature type="domain" description="HTH cro/C1-type" evidence="1">
    <location>
        <begin position="15"/>
        <end position="69"/>
    </location>
</feature>
<dbReference type="Pfam" id="PF12844">
    <property type="entry name" value="HTH_19"/>
    <property type="match status" value="1"/>
</dbReference>
<dbReference type="OrthoDB" id="2959414at2"/>
<organism evidence="2 3">
    <name type="scientific">Sphaerisporangium album</name>
    <dbReference type="NCBI Taxonomy" id="509200"/>
    <lineage>
        <taxon>Bacteria</taxon>
        <taxon>Bacillati</taxon>
        <taxon>Actinomycetota</taxon>
        <taxon>Actinomycetes</taxon>
        <taxon>Streptosporangiales</taxon>
        <taxon>Streptosporangiaceae</taxon>
        <taxon>Sphaerisporangium</taxon>
    </lineage>
</organism>
<sequence>MTTTALSQRPVGELLRQWREHRRLSQLDLAIQADISTRHLSFLETGRSKPSREMVLHLSEELDLSLRERNRLLLAAGFAPVFSETTLDAPRMAAVREALRQILTGHDPYPAVVVDGRWNLVEGNASLGLLTALVDPELLAAPANVVRASLHPRGLAPHIVNHGEWRGHLLGRLRRQIALTADPGLEALYAEVRAYPCDQPEPEVELPGPGEIVVPLRLRHDGGELAFFSTIATFGTPLDITVAELAIESFFPADRRTTEILMAATRHEDRDGEEVPVASSKV</sequence>
<keyword evidence="3" id="KW-1185">Reference proteome</keyword>
<dbReference type="PANTHER" id="PTHR35010">
    <property type="entry name" value="BLL4672 PROTEIN-RELATED"/>
    <property type="match status" value="1"/>
</dbReference>
<evidence type="ECO:0000313" key="3">
    <source>
        <dbReference type="Proteomes" id="UP000253094"/>
    </source>
</evidence>
<reference evidence="2 3" key="1">
    <citation type="submission" date="2018-06" db="EMBL/GenBank/DDBJ databases">
        <title>Sphaerisporangium craniellae sp. nov., isolated from a marine sponge in the South China Sea.</title>
        <authorList>
            <person name="Li L."/>
        </authorList>
    </citation>
    <scope>NUCLEOTIDE SEQUENCE [LARGE SCALE GENOMIC DNA]</scope>
    <source>
        <strain evidence="2 3">CCTCC AA 208026</strain>
    </source>
</reference>
<protein>
    <submittedName>
        <fullName evidence="2">XRE family transcriptional regulator</fullName>
    </submittedName>
</protein>
<evidence type="ECO:0000259" key="1">
    <source>
        <dbReference type="PROSITE" id="PS50943"/>
    </source>
</evidence>
<dbReference type="Gene3D" id="1.10.260.40">
    <property type="entry name" value="lambda repressor-like DNA-binding domains"/>
    <property type="match status" value="1"/>
</dbReference>
<dbReference type="RefSeq" id="WP_114030012.1">
    <property type="nucleotide sequence ID" value="NZ_QOIL01000009.1"/>
</dbReference>
<dbReference type="PROSITE" id="PS50943">
    <property type="entry name" value="HTH_CROC1"/>
    <property type="match status" value="1"/>
</dbReference>
<dbReference type="InterPro" id="IPR010982">
    <property type="entry name" value="Lambda_DNA-bd_dom_sf"/>
</dbReference>
<name>A0A367FJR1_9ACTN</name>
<dbReference type="Pfam" id="PF17765">
    <property type="entry name" value="MLTR_LBD"/>
    <property type="match status" value="1"/>
</dbReference>
<dbReference type="Proteomes" id="UP000253094">
    <property type="component" value="Unassembled WGS sequence"/>
</dbReference>
<gene>
    <name evidence="2" type="ORF">DQ384_18170</name>
</gene>
<dbReference type="SMART" id="SM00530">
    <property type="entry name" value="HTH_XRE"/>
    <property type="match status" value="1"/>
</dbReference>
<comment type="caution">
    <text evidence="2">The sequence shown here is derived from an EMBL/GenBank/DDBJ whole genome shotgun (WGS) entry which is preliminary data.</text>
</comment>
<dbReference type="InterPro" id="IPR001387">
    <property type="entry name" value="Cro/C1-type_HTH"/>
</dbReference>
<evidence type="ECO:0000313" key="2">
    <source>
        <dbReference type="EMBL" id="RCG30072.1"/>
    </source>
</evidence>
<dbReference type="PANTHER" id="PTHR35010:SF4">
    <property type="entry name" value="BLL5781 PROTEIN"/>
    <property type="match status" value="1"/>
</dbReference>
<dbReference type="InterPro" id="IPR041413">
    <property type="entry name" value="MLTR_LBD"/>
</dbReference>